<keyword evidence="6 7" id="KW-0472">Membrane</keyword>
<feature type="transmembrane region" description="Helical" evidence="7">
    <location>
        <begin position="177"/>
        <end position="196"/>
    </location>
</feature>
<proteinExistence type="predicted"/>
<evidence type="ECO:0000256" key="5">
    <source>
        <dbReference type="ARBA" id="ARBA00022989"/>
    </source>
</evidence>
<dbReference type="GO" id="GO:0005524">
    <property type="term" value="F:ATP binding"/>
    <property type="evidence" value="ECO:0007669"/>
    <property type="project" value="UniProtKB-KW"/>
</dbReference>
<keyword evidence="4" id="KW-0067">ATP-binding</keyword>
<keyword evidence="2 7" id="KW-0812">Transmembrane</keyword>
<evidence type="ECO:0000256" key="2">
    <source>
        <dbReference type="ARBA" id="ARBA00022692"/>
    </source>
</evidence>
<feature type="domain" description="ABC transporter" evidence="8">
    <location>
        <begin position="358"/>
        <end position="597"/>
    </location>
</feature>
<evidence type="ECO:0000313" key="9">
    <source>
        <dbReference type="EMBL" id="KKW29880.1"/>
    </source>
</evidence>
<evidence type="ECO:0000259" key="8">
    <source>
        <dbReference type="PROSITE" id="PS50893"/>
    </source>
</evidence>
<feature type="transmembrane region" description="Helical" evidence="7">
    <location>
        <begin position="73"/>
        <end position="94"/>
    </location>
</feature>
<dbReference type="Pfam" id="PF00005">
    <property type="entry name" value="ABC_tran"/>
    <property type="match status" value="1"/>
</dbReference>
<reference evidence="9 10" key="1">
    <citation type="journal article" date="2015" name="Nature">
        <title>rRNA introns, odd ribosomes, and small enigmatic genomes across a large radiation of phyla.</title>
        <authorList>
            <person name="Brown C.T."/>
            <person name="Hug L.A."/>
            <person name="Thomas B.C."/>
            <person name="Sharon I."/>
            <person name="Castelle C.J."/>
            <person name="Singh A."/>
            <person name="Wilkins M.J."/>
            <person name="Williams K.H."/>
            <person name="Banfield J.F."/>
        </authorList>
    </citation>
    <scope>NUCLEOTIDE SEQUENCE [LARGE SCALE GENOMIC DNA]</scope>
</reference>
<dbReference type="AlphaFoldDB" id="A0A0G1XG40"/>
<dbReference type="InterPro" id="IPR003439">
    <property type="entry name" value="ABC_transporter-like_ATP-bd"/>
</dbReference>
<comment type="caution">
    <text evidence="9">The sequence shown here is derived from an EMBL/GenBank/DDBJ whole genome shotgun (WGS) entry which is preliminary data.</text>
</comment>
<evidence type="ECO:0000256" key="3">
    <source>
        <dbReference type="ARBA" id="ARBA00022741"/>
    </source>
</evidence>
<dbReference type="InterPro" id="IPR003593">
    <property type="entry name" value="AAA+_ATPase"/>
</dbReference>
<protein>
    <submittedName>
        <fullName evidence="9">ABC transporter</fullName>
    </submittedName>
</protein>
<dbReference type="EMBL" id="LCRD01000030">
    <property type="protein sequence ID" value="KKW29880.1"/>
    <property type="molecule type" value="Genomic_DNA"/>
</dbReference>
<dbReference type="InterPro" id="IPR039421">
    <property type="entry name" value="Type_1_exporter"/>
</dbReference>
<sequence length="614" mass="69264">MIKSFIDACNNQIDGIKVTYDHMMWIWFSFVDKEGKHYFYRTNVWTIATELMKLIQPWFLGYGLMTFVSHDAVMAHAVFVMAIATMSLSIIFGWRASQNRELFIGQSVRTLDHIINKRFFEKELGLHIEENELLCQSSMEKGRERAEKINHAAIFMGVETAITLVVTFTILVFLKPVAGLIILMTLIVSVLFSLYMNNEVMTKADPIEKEYRAIVRRRNELWHNVERVLSNGKGEAEVKDLDRRFDIMLNREDGDRDVWLGYINHTPTREFANLVGTAAVVYYVGWQTFHGTATQSEFLSVYSWAGAVMIQVRLFARIERELAFCIPAVKRMRQALDLPKRVVDAPDAIELPDDLVEVTFESVSHNYKGGNNVLEKVSMTIGRGKSVALIGPSGAGKSTIVRLIQRYMDPVDGRILVNGIDLRKIKLASWQRLIAYIPQKPQIMDGTLRDNLLYGLSADEKMAWDDERLWAFVRRFRVDFGSRLNKGLDTQVGKHGVELSGGEAQRVMIASAAIRNARLYIIDEATSSLDAESQAAVQDALYELLASGASALFIAHRLSTISRCDDFVVLQQAALAKQLGVPQVEAVASSQHQLSDISPTFRRLAELEGITVAA</sequence>
<dbReference type="Proteomes" id="UP000034846">
    <property type="component" value="Unassembled WGS sequence"/>
</dbReference>
<dbReference type="SUPFAM" id="SSF90123">
    <property type="entry name" value="ABC transporter transmembrane region"/>
    <property type="match status" value="1"/>
</dbReference>
<evidence type="ECO:0000256" key="7">
    <source>
        <dbReference type="SAM" id="Phobius"/>
    </source>
</evidence>
<dbReference type="Gene3D" id="1.20.1560.10">
    <property type="entry name" value="ABC transporter type 1, transmembrane domain"/>
    <property type="match status" value="1"/>
</dbReference>
<dbReference type="InterPro" id="IPR027417">
    <property type="entry name" value="P-loop_NTPase"/>
</dbReference>
<dbReference type="SMART" id="SM00382">
    <property type="entry name" value="AAA"/>
    <property type="match status" value="1"/>
</dbReference>
<dbReference type="Gene3D" id="3.40.50.300">
    <property type="entry name" value="P-loop containing nucleotide triphosphate hydrolases"/>
    <property type="match status" value="1"/>
</dbReference>
<dbReference type="PANTHER" id="PTHR24221:SF654">
    <property type="entry name" value="ATP-BINDING CASSETTE SUB-FAMILY B MEMBER 6"/>
    <property type="match status" value="1"/>
</dbReference>
<comment type="subcellular location">
    <subcellularLocation>
        <location evidence="1">Cell membrane</location>
        <topology evidence="1">Multi-pass membrane protein</topology>
    </subcellularLocation>
</comment>
<feature type="transmembrane region" description="Helical" evidence="7">
    <location>
        <begin position="149"/>
        <end position="171"/>
    </location>
</feature>
<dbReference type="GO" id="GO:0034040">
    <property type="term" value="F:ATPase-coupled lipid transmembrane transporter activity"/>
    <property type="evidence" value="ECO:0007669"/>
    <property type="project" value="TreeGrafter"/>
</dbReference>
<evidence type="ECO:0000256" key="6">
    <source>
        <dbReference type="ARBA" id="ARBA00023136"/>
    </source>
</evidence>
<dbReference type="GO" id="GO:0005886">
    <property type="term" value="C:plasma membrane"/>
    <property type="evidence" value="ECO:0007669"/>
    <property type="project" value="UniProtKB-SubCell"/>
</dbReference>
<dbReference type="PROSITE" id="PS50893">
    <property type="entry name" value="ABC_TRANSPORTER_2"/>
    <property type="match status" value="1"/>
</dbReference>
<keyword evidence="5 7" id="KW-1133">Transmembrane helix</keyword>
<organism evidence="9 10">
    <name type="scientific">Candidatus Uhrbacteria bacterium GW2011_GWD2_52_7</name>
    <dbReference type="NCBI Taxonomy" id="1618989"/>
    <lineage>
        <taxon>Bacteria</taxon>
        <taxon>Candidatus Uhriibacteriota</taxon>
    </lineage>
</organism>
<dbReference type="PROSITE" id="PS00211">
    <property type="entry name" value="ABC_TRANSPORTER_1"/>
    <property type="match status" value="1"/>
</dbReference>
<dbReference type="PANTHER" id="PTHR24221">
    <property type="entry name" value="ATP-BINDING CASSETTE SUB-FAMILY B"/>
    <property type="match status" value="1"/>
</dbReference>
<accession>A0A0G1XG40</accession>
<dbReference type="SUPFAM" id="SSF52540">
    <property type="entry name" value="P-loop containing nucleoside triphosphate hydrolases"/>
    <property type="match status" value="1"/>
</dbReference>
<evidence type="ECO:0000313" key="10">
    <source>
        <dbReference type="Proteomes" id="UP000034846"/>
    </source>
</evidence>
<dbReference type="GO" id="GO:0016887">
    <property type="term" value="F:ATP hydrolysis activity"/>
    <property type="evidence" value="ECO:0007669"/>
    <property type="project" value="InterPro"/>
</dbReference>
<dbReference type="InterPro" id="IPR036640">
    <property type="entry name" value="ABC1_TM_sf"/>
</dbReference>
<evidence type="ECO:0000256" key="4">
    <source>
        <dbReference type="ARBA" id="ARBA00022840"/>
    </source>
</evidence>
<name>A0A0G1XG40_9BACT</name>
<dbReference type="InterPro" id="IPR017871">
    <property type="entry name" value="ABC_transporter-like_CS"/>
</dbReference>
<evidence type="ECO:0000256" key="1">
    <source>
        <dbReference type="ARBA" id="ARBA00004651"/>
    </source>
</evidence>
<keyword evidence="3" id="KW-0547">Nucleotide-binding</keyword>
<gene>
    <name evidence="9" type="ORF">UY72_C0030G0003</name>
</gene>